<dbReference type="EMBL" id="ML977324">
    <property type="protein sequence ID" value="KAF2114767.1"/>
    <property type="molecule type" value="Genomic_DNA"/>
</dbReference>
<organism evidence="1 2">
    <name type="scientific">Lophiotrema nucula</name>
    <dbReference type="NCBI Taxonomy" id="690887"/>
    <lineage>
        <taxon>Eukaryota</taxon>
        <taxon>Fungi</taxon>
        <taxon>Dikarya</taxon>
        <taxon>Ascomycota</taxon>
        <taxon>Pezizomycotina</taxon>
        <taxon>Dothideomycetes</taxon>
        <taxon>Pleosporomycetidae</taxon>
        <taxon>Pleosporales</taxon>
        <taxon>Lophiotremataceae</taxon>
        <taxon>Lophiotrema</taxon>
    </lineage>
</organism>
<proteinExistence type="predicted"/>
<name>A0A6A5Z7L1_9PLEO</name>
<dbReference type="Proteomes" id="UP000799770">
    <property type="component" value="Unassembled WGS sequence"/>
</dbReference>
<protein>
    <submittedName>
        <fullName evidence="1">Uncharacterized protein</fullName>
    </submittedName>
</protein>
<dbReference type="OrthoDB" id="5314997at2759"/>
<sequence length="192" mass="22027">MSDIFRFLDLSAELRLTIYELLATVTVHGHQLPPLKVFPYDYVPAIIKVKAISNQAILRTCRLVYREASPIFSAAQTQVLPPEMMVCLDYWDLLDQLGRKLSVPDYRSVTHLKNYTPFALGIRTPTNFNAAMRVVELAACARQSRIGEAQCDFYYGIKYSVVKLFKSGETPVLADQEQVEYFNRRLHRGIEF</sequence>
<evidence type="ECO:0000313" key="2">
    <source>
        <dbReference type="Proteomes" id="UP000799770"/>
    </source>
</evidence>
<reference evidence="1" key="1">
    <citation type="journal article" date="2020" name="Stud. Mycol.">
        <title>101 Dothideomycetes genomes: a test case for predicting lifestyles and emergence of pathogens.</title>
        <authorList>
            <person name="Haridas S."/>
            <person name="Albert R."/>
            <person name="Binder M."/>
            <person name="Bloem J."/>
            <person name="Labutti K."/>
            <person name="Salamov A."/>
            <person name="Andreopoulos B."/>
            <person name="Baker S."/>
            <person name="Barry K."/>
            <person name="Bills G."/>
            <person name="Bluhm B."/>
            <person name="Cannon C."/>
            <person name="Castanera R."/>
            <person name="Culley D."/>
            <person name="Daum C."/>
            <person name="Ezra D."/>
            <person name="Gonzalez J."/>
            <person name="Henrissat B."/>
            <person name="Kuo A."/>
            <person name="Liang C."/>
            <person name="Lipzen A."/>
            <person name="Lutzoni F."/>
            <person name="Magnuson J."/>
            <person name="Mondo S."/>
            <person name="Nolan M."/>
            <person name="Ohm R."/>
            <person name="Pangilinan J."/>
            <person name="Park H.-J."/>
            <person name="Ramirez L."/>
            <person name="Alfaro M."/>
            <person name="Sun H."/>
            <person name="Tritt A."/>
            <person name="Yoshinaga Y."/>
            <person name="Zwiers L.-H."/>
            <person name="Turgeon B."/>
            <person name="Goodwin S."/>
            <person name="Spatafora J."/>
            <person name="Crous P."/>
            <person name="Grigoriev I."/>
        </authorList>
    </citation>
    <scope>NUCLEOTIDE SEQUENCE</scope>
    <source>
        <strain evidence="1">CBS 627.86</strain>
    </source>
</reference>
<gene>
    <name evidence="1" type="ORF">BDV96DRAFT_646642</name>
</gene>
<accession>A0A6A5Z7L1</accession>
<dbReference type="AlphaFoldDB" id="A0A6A5Z7L1"/>
<evidence type="ECO:0000313" key="1">
    <source>
        <dbReference type="EMBL" id="KAF2114767.1"/>
    </source>
</evidence>
<keyword evidence="2" id="KW-1185">Reference proteome</keyword>